<evidence type="ECO:0000313" key="1">
    <source>
        <dbReference type="EMBL" id="GBL95204.1"/>
    </source>
</evidence>
<proteinExistence type="predicted"/>
<dbReference type="EMBL" id="BGPR01000109">
    <property type="protein sequence ID" value="GBL95204.1"/>
    <property type="molecule type" value="Genomic_DNA"/>
</dbReference>
<evidence type="ECO:0000313" key="2">
    <source>
        <dbReference type="Proteomes" id="UP000499080"/>
    </source>
</evidence>
<accession>A0A4Y2BVQ6</accession>
<sequence length="148" mass="17341">MIHKRAIRDCPHNSELWLNDQKCICIHSPGRSGLVVRYRLRDQTGSRFETRFHRRSVMYWDCCKLNHSGFESKDSDLSADHNAAERRNCEPACGNWRIYHQREYMKTLNRELSLYFALFFPGCLHPLAPVADVSFICILESMGLPEHI</sequence>
<protein>
    <submittedName>
        <fullName evidence="1">Uncharacterized protein</fullName>
    </submittedName>
</protein>
<dbReference type="AlphaFoldDB" id="A0A4Y2BVQ6"/>
<dbReference type="Proteomes" id="UP000499080">
    <property type="component" value="Unassembled WGS sequence"/>
</dbReference>
<name>A0A4Y2BVQ6_ARAVE</name>
<reference evidence="1 2" key="1">
    <citation type="journal article" date="2019" name="Sci. Rep.">
        <title>Orb-weaving spider Araneus ventricosus genome elucidates the spidroin gene catalogue.</title>
        <authorList>
            <person name="Kono N."/>
            <person name="Nakamura H."/>
            <person name="Ohtoshi R."/>
            <person name="Moran D.A.P."/>
            <person name="Shinohara A."/>
            <person name="Yoshida Y."/>
            <person name="Fujiwara M."/>
            <person name="Mori M."/>
            <person name="Tomita M."/>
            <person name="Arakawa K."/>
        </authorList>
    </citation>
    <scope>NUCLEOTIDE SEQUENCE [LARGE SCALE GENOMIC DNA]</scope>
</reference>
<organism evidence="1 2">
    <name type="scientific">Araneus ventricosus</name>
    <name type="common">Orbweaver spider</name>
    <name type="synonym">Epeira ventricosa</name>
    <dbReference type="NCBI Taxonomy" id="182803"/>
    <lineage>
        <taxon>Eukaryota</taxon>
        <taxon>Metazoa</taxon>
        <taxon>Ecdysozoa</taxon>
        <taxon>Arthropoda</taxon>
        <taxon>Chelicerata</taxon>
        <taxon>Arachnida</taxon>
        <taxon>Araneae</taxon>
        <taxon>Araneomorphae</taxon>
        <taxon>Entelegynae</taxon>
        <taxon>Araneoidea</taxon>
        <taxon>Araneidae</taxon>
        <taxon>Araneus</taxon>
    </lineage>
</organism>
<comment type="caution">
    <text evidence="1">The sequence shown here is derived from an EMBL/GenBank/DDBJ whole genome shotgun (WGS) entry which is preliminary data.</text>
</comment>
<gene>
    <name evidence="1" type="ORF">AVEN_253533_1</name>
</gene>
<keyword evidence="2" id="KW-1185">Reference proteome</keyword>